<comment type="caution">
    <text evidence="2">The sequence shown here is derived from an EMBL/GenBank/DDBJ whole genome shotgun (WGS) entry which is preliminary data.</text>
</comment>
<feature type="region of interest" description="Disordered" evidence="1">
    <location>
        <begin position="85"/>
        <end position="109"/>
    </location>
</feature>
<gene>
    <name evidence="2" type="ORF">GCM10010201_13500</name>
</gene>
<keyword evidence="3" id="KW-1185">Reference proteome</keyword>
<evidence type="ECO:0000313" key="3">
    <source>
        <dbReference type="Proteomes" id="UP001499978"/>
    </source>
</evidence>
<evidence type="ECO:0000313" key="2">
    <source>
        <dbReference type="EMBL" id="GAA2517951.1"/>
    </source>
</evidence>
<evidence type="ECO:0000256" key="1">
    <source>
        <dbReference type="SAM" id="MobiDB-lite"/>
    </source>
</evidence>
<dbReference type="RefSeq" id="WP_344169952.1">
    <property type="nucleotide sequence ID" value="NZ_BAAARY010000005.1"/>
</dbReference>
<proteinExistence type="predicted"/>
<accession>A0ABP6AL42</accession>
<dbReference type="Proteomes" id="UP001499978">
    <property type="component" value="Unassembled WGS sequence"/>
</dbReference>
<sequence length="155" mass="15794">MCRSKANGGRRCSGAGGHSAGVTSNDTTPEPVITPDPVTTPDPVAAPDAVAVPEGVRGPVVVDRNHGTVIERLEGTIHIDRIGTPAPANPAGQVPSQRPAGAGNGESVTVRDADGNVRITVGQNFGEVITHLDGNTHMATLGNLHGMTFTPSPEN</sequence>
<name>A0ABP6AL42_9ACTN</name>
<organism evidence="2 3">
    <name type="scientific">Pilimelia columellifera subsp. columellifera</name>
    <dbReference type="NCBI Taxonomy" id="706583"/>
    <lineage>
        <taxon>Bacteria</taxon>
        <taxon>Bacillati</taxon>
        <taxon>Actinomycetota</taxon>
        <taxon>Actinomycetes</taxon>
        <taxon>Micromonosporales</taxon>
        <taxon>Micromonosporaceae</taxon>
        <taxon>Pilimelia</taxon>
    </lineage>
</organism>
<dbReference type="EMBL" id="BAAARY010000005">
    <property type="protein sequence ID" value="GAA2517951.1"/>
    <property type="molecule type" value="Genomic_DNA"/>
</dbReference>
<protein>
    <submittedName>
        <fullName evidence="2">Uncharacterized protein</fullName>
    </submittedName>
</protein>
<feature type="region of interest" description="Disordered" evidence="1">
    <location>
        <begin position="1"/>
        <end position="43"/>
    </location>
</feature>
<reference evidence="3" key="1">
    <citation type="journal article" date="2019" name="Int. J. Syst. Evol. Microbiol.">
        <title>The Global Catalogue of Microorganisms (GCM) 10K type strain sequencing project: providing services to taxonomists for standard genome sequencing and annotation.</title>
        <authorList>
            <consortium name="The Broad Institute Genomics Platform"/>
            <consortium name="The Broad Institute Genome Sequencing Center for Infectious Disease"/>
            <person name="Wu L."/>
            <person name="Ma J."/>
        </authorList>
    </citation>
    <scope>NUCLEOTIDE SEQUENCE [LARGE SCALE GENOMIC DNA]</scope>
    <source>
        <strain evidence="3">JCM 3367</strain>
    </source>
</reference>